<keyword evidence="3" id="KW-1185">Reference proteome</keyword>
<comment type="caution">
    <text evidence="2">The sequence shown here is derived from an EMBL/GenBank/DDBJ whole genome shotgun (WGS) entry which is preliminary data.</text>
</comment>
<dbReference type="PANTHER" id="PTHR38624:SF1">
    <property type="entry name" value="KIF-BINDING PROTEIN"/>
    <property type="match status" value="1"/>
</dbReference>
<protein>
    <recommendedName>
        <fullName evidence="1">DUF7758 domain-containing protein</fullName>
    </recommendedName>
</protein>
<sequence>MSEREKAFESARTLGEAGKIDEALEALTNYTSEPETEYTVSEMEVINTIITEKLTSVSFEEKKDACNVCITLLEGIKLVKDGAWLSLYSESVYEAFSRMSICARDEERQLFWNRLKELFYEINLAAKKVWRDKNYPERLAIYVLYAKLCKSWLDVADEESYKLCETEAKEAKFFGKGTLDDDQWRESNRSIEQIKKLIGDALHERELIDDESD</sequence>
<evidence type="ECO:0000313" key="3">
    <source>
        <dbReference type="Proteomes" id="UP001176961"/>
    </source>
</evidence>
<dbReference type="InterPro" id="IPR056660">
    <property type="entry name" value="DUF7758"/>
</dbReference>
<feature type="domain" description="DUF7758" evidence="1">
    <location>
        <begin position="55"/>
        <end position="150"/>
    </location>
</feature>
<evidence type="ECO:0000313" key="2">
    <source>
        <dbReference type="EMBL" id="CAJ0610065.1"/>
    </source>
</evidence>
<dbReference type="AlphaFoldDB" id="A0AA36HH04"/>
<reference evidence="2" key="1">
    <citation type="submission" date="2023-07" db="EMBL/GenBank/DDBJ databases">
        <authorList>
            <consortium name="CYATHOMIX"/>
        </authorList>
    </citation>
    <scope>NUCLEOTIDE SEQUENCE</scope>
    <source>
        <strain evidence="2">N/A</strain>
    </source>
</reference>
<dbReference type="Pfam" id="PF24944">
    <property type="entry name" value="DUF7758"/>
    <property type="match status" value="1"/>
</dbReference>
<dbReference type="PANTHER" id="PTHR38624">
    <property type="entry name" value="PROTEIN CBG08397-RELATED"/>
    <property type="match status" value="1"/>
</dbReference>
<proteinExistence type="predicted"/>
<gene>
    <name evidence="2" type="ORF">CYNAS_LOCUS22048</name>
</gene>
<dbReference type="EMBL" id="CATQJL010000326">
    <property type="protein sequence ID" value="CAJ0610065.1"/>
    <property type="molecule type" value="Genomic_DNA"/>
</dbReference>
<accession>A0AA36HH04</accession>
<evidence type="ECO:0000259" key="1">
    <source>
        <dbReference type="Pfam" id="PF24944"/>
    </source>
</evidence>
<dbReference type="Proteomes" id="UP001176961">
    <property type="component" value="Unassembled WGS sequence"/>
</dbReference>
<organism evidence="2 3">
    <name type="scientific">Cylicocyclus nassatus</name>
    <name type="common">Nematode worm</name>
    <dbReference type="NCBI Taxonomy" id="53992"/>
    <lineage>
        <taxon>Eukaryota</taxon>
        <taxon>Metazoa</taxon>
        <taxon>Ecdysozoa</taxon>
        <taxon>Nematoda</taxon>
        <taxon>Chromadorea</taxon>
        <taxon>Rhabditida</taxon>
        <taxon>Rhabditina</taxon>
        <taxon>Rhabditomorpha</taxon>
        <taxon>Strongyloidea</taxon>
        <taxon>Strongylidae</taxon>
        <taxon>Cylicocyclus</taxon>
    </lineage>
</organism>
<name>A0AA36HH04_CYLNA</name>